<gene>
    <name evidence="3" type="ORF">CC80DRAFT_487990</name>
</gene>
<feature type="compositionally biased region" description="Polar residues" evidence="1">
    <location>
        <begin position="37"/>
        <end position="51"/>
    </location>
</feature>
<feature type="transmembrane region" description="Helical" evidence="2">
    <location>
        <begin position="159"/>
        <end position="181"/>
    </location>
</feature>
<proteinExistence type="predicted"/>
<evidence type="ECO:0000256" key="1">
    <source>
        <dbReference type="SAM" id="MobiDB-lite"/>
    </source>
</evidence>
<evidence type="ECO:0000256" key="2">
    <source>
        <dbReference type="SAM" id="Phobius"/>
    </source>
</evidence>
<feature type="transmembrane region" description="Helical" evidence="2">
    <location>
        <begin position="231"/>
        <end position="248"/>
    </location>
</feature>
<protein>
    <submittedName>
        <fullName evidence="3">Uncharacterized protein</fullName>
    </submittedName>
</protein>
<dbReference type="OrthoDB" id="3750908at2759"/>
<name>A0A6A5UI27_9PLEO</name>
<keyword evidence="2" id="KW-0472">Membrane</keyword>
<dbReference type="AlphaFoldDB" id="A0A6A5UI27"/>
<feature type="region of interest" description="Disordered" evidence="1">
    <location>
        <begin position="37"/>
        <end position="70"/>
    </location>
</feature>
<sequence>MFQNASRGKIKVRTAIPGKEYTNTVFLVSLPFPHSSLNSRSTDETQPVQLNTRSPHTVSSPTPPPTSNSNTLTKIKMAVITISDYHAPQALTSSPPHPWSRQCPNYRTCWPGLSATYNPLTSSRPLMLRRISFLLIQLAQLILFFFYEHRLPASLKPSALPWTLAGMLFFAFTAWNLHLVVDMEGTKVVFGRRYSRTAFDAFLWGTVVAYVGLLGYTFAVRWGYEVQTADLLLHLAILGVAWVSTWGSEGGVTLGNDAV</sequence>
<reference evidence="3" key="1">
    <citation type="journal article" date="2020" name="Stud. Mycol.">
        <title>101 Dothideomycetes genomes: a test case for predicting lifestyles and emergence of pathogens.</title>
        <authorList>
            <person name="Haridas S."/>
            <person name="Albert R."/>
            <person name="Binder M."/>
            <person name="Bloem J."/>
            <person name="Labutti K."/>
            <person name="Salamov A."/>
            <person name="Andreopoulos B."/>
            <person name="Baker S."/>
            <person name="Barry K."/>
            <person name="Bills G."/>
            <person name="Bluhm B."/>
            <person name="Cannon C."/>
            <person name="Castanera R."/>
            <person name="Culley D."/>
            <person name="Daum C."/>
            <person name="Ezra D."/>
            <person name="Gonzalez J."/>
            <person name="Henrissat B."/>
            <person name="Kuo A."/>
            <person name="Liang C."/>
            <person name="Lipzen A."/>
            <person name="Lutzoni F."/>
            <person name="Magnuson J."/>
            <person name="Mondo S."/>
            <person name="Nolan M."/>
            <person name="Ohm R."/>
            <person name="Pangilinan J."/>
            <person name="Park H.-J."/>
            <person name="Ramirez L."/>
            <person name="Alfaro M."/>
            <person name="Sun H."/>
            <person name="Tritt A."/>
            <person name="Yoshinaga Y."/>
            <person name="Zwiers L.-H."/>
            <person name="Turgeon B."/>
            <person name="Goodwin S."/>
            <person name="Spatafora J."/>
            <person name="Crous P."/>
            <person name="Grigoriev I."/>
        </authorList>
    </citation>
    <scope>NUCLEOTIDE SEQUENCE</scope>
    <source>
        <strain evidence="3">CBS 675.92</strain>
    </source>
</reference>
<evidence type="ECO:0000313" key="4">
    <source>
        <dbReference type="Proteomes" id="UP000800035"/>
    </source>
</evidence>
<keyword evidence="2" id="KW-1133">Transmembrane helix</keyword>
<feature type="transmembrane region" description="Helical" evidence="2">
    <location>
        <begin position="201"/>
        <end position="219"/>
    </location>
</feature>
<feature type="transmembrane region" description="Helical" evidence="2">
    <location>
        <begin position="131"/>
        <end position="147"/>
    </location>
</feature>
<keyword evidence="2" id="KW-0812">Transmembrane</keyword>
<dbReference type="EMBL" id="ML976979">
    <property type="protein sequence ID" value="KAF1962566.1"/>
    <property type="molecule type" value="Genomic_DNA"/>
</dbReference>
<organism evidence="3 4">
    <name type="scientific">Byssothecium circinans</name>
    <dbReference type="NCBI Taxonomy" id="147558"/>
    <lineage>
        <taxon>Eukaryota</taxon>
        <taxon>Fungi</taxon>
        <taxon>Dikarya</taxon>
        <taxon>Ascomycota</taxon>
        <taxon>Pezizomycotina</taxon>
        <taxon>Dothideomycetes</taxon>
        <taxon>Pleosporomycetidae</taxon>
        <taxon>Pleosporales</taxon>
        <taxon>Massarineae</taxon>
        <taxon>Massarinaceae</taxon>
        <taxon>Byssothecium</taxon>
    </lineage>
</organism>
<dbReference type="Proteomes" id="UP000800035">
    <property type="component" value="Unassembled WGS sequence"/>
</dbReference>
<accession>A0A6A5UI27</accession>
<keyword evidence="4" id="KW-1185">Reference proteome</keyword>
<evidence type="ECO:0000313" key="3">
    <source>
        <dbReference type="EMBL" id="KAF1962566.1"/>
    </source>
</evidence>